<sequence length="491" mass="54420">MDRLLAPPISRSELIARRRHESSSQLQNQYDTWEVLNPVWAKRLTGPDAARALGYGGTGECEHASYSDLVTSRRLRQRAVAYESSGFSHEIQAKLTAHDPQVMVTSITRETVLGGSCDPGTRHDPSLTWVGEPKNRSRTELMQERRRDNVVTLDAQKRHHDDSGKLDAEGRVQVRIDQSIALLQQSSAAGSKSRAELLDMRRRERAEKALSDYEAFKPPQPPRYTTQEKPFWTIDRKHQQQAKQQQEELEAAREKTGILAASMSASMPQVGIPLSVAPGTAAKPPAIADPASRTASTLGNGSVSAEMFNGRRKWWMKPEHYPKAAPAQPMRDDPFKLAADDVTFLDRKLSSGAKKQQRGYPPDQREIADKITALPPPSLADAIVRDPFQQYSGAAFKFLPHEPREMKPGASDTNAEGYEFTLPLYSSFTADRTFVPPKLPPRPALTRDVPVKRERRPATGLVATAPSFGNTGPAAARGMAKERPMTMAMGR</sequence>
<comment type="caution">
    <text evidence="2">The sequence shown here is derived from an EMBL/GenBank/DDBJ whole genome shotgun (WGS) entry which is preliminary data.</text>
</comment>
<reference evidence="3" key="1">
    <citation type="journal article" date="2015" name="PLoS Genet.">
        <title>Genome Sequence and Transcriptome Analyses of Chrysochromulina tobin: Metabolic Tools for Enhanced Algal Fitness in the Prominent Order Prymnesiales (Haptophyceae).</title>
        <authorList>
            <person name="Hovde B.T."/>
            <person name="Deodato C.R."/>
            <person name="Hunsperger H.M."/>
            <person name="Ryken S.A."/>
            <person name="Yost W."/>
            <person name="Jha R.K."/>
            <person name="Patterson J."/>
            <person name="Monnat R.J. Jr."/>
            <person name="Barlow S.B."/>
            <person name="Starkenburg S.R."/>
            <person name="Cattolico R.A."/>
        </authorList>
    </citation>
    <scope>NUCLEOTIDE SEQUENCE</scope>
    <source>
        <strain evidence="3">CCMP291</strain>
    </source>
</reference>
<dbReference type="AlphaFoldDB" id="A0A0M0JSR2"/>
<proteinExistence type="predicted"/>
<accession>A0A0M0JSR2</accession>
<evidence type="ECO:0000313" key="3">
    <source>
        <dbReference type="Proteomes" id="UP000037460"/>
    </source>
</evidence>
<keyword evidence="3" id="KW-1185">Reference proteome</keyword>
<feature type="region of interest" description="Disordered" evidence="1">
    <location>
        <begin position="451"/>
        <end position="491"/>
    </location>
</feature>
<dbReference type="EMBL" id="JWZX01002379">
    <property type="protein sequence ID" value="KOO29686.1"/>
    <property type="molecule type" value="Genomic_DNA"/>
</dbReference>
<evidence type="ECO:0000256" key="1">
    <source>
        <dbReference type="SAM" id="MobiDB-lite"/>
    </source>
</evidence>
<dbReference type="Proteomes" id="UP000037460">
    <property type="component" value="Unassembled WGS sequence"/>
</dbReference>
<protein>
    <submittedName>
        <fullName evidence="2">Uncharacterized protein</fullName>
    </submittedName>
</protein>
<gene>
    <name evidence="2" type="ORF">Ctob_006919</name>
</gene>
<name>A0A0M0JSR2_9EUKA</name>
<evidence type="ECO:0000313" key="2">
    <source>
        <dbReference type="EMBL" id="KOO29686.1"/>
    </source>
</evidence>
<organism evidence="2 3">
    <name type="scientific">Chrysochromulina tobinii</name>
    <dbReference type="NCBI Taxonomy" id="1460289"/>
    <lineage>
        <taxon>Eukaryota</taxon>
        <taxon>Haptista</taxon>
        <taxon>Haptophyta</taxon>
        <taxon>Prymnesiophyceae</taxon>
        <taxon>Prymnesiales</taxon>
        <taxon>Chrysochromulinaceae</taxon>
        <taxon>Chrysochromulina</taxon>
    </lineage>
</organism>